<comment type="catalytic activity">
    <reaction evidence="10">
        <text>2'-deoxyribonucleotide-(2'-deoxyribose 5'-phosphate)-2'-deoxyribonucleotide-DNA = a 3'-end 2'-deoxyribonucleotide-(2,3-dehydro-2,3-deoxyribose 5'-phosphate)-DNA + a 5'-end 5'-phospho-2'-deoxyribonucleoside-DNA + H(+)</text>
        <dbReference type="Rhea" id="RHEA:66592"/>
        <dbReference type="Rhea" id="RHEA-COMP:13180"/>
        <dbReference type="Rhea" id="RHEA-COMP:16897"/>
        <dbReference type="Rhea" id="RHEA-COMP:17067"/>
        <dbReference type="ChEBI" id="CHEBI:15378"/>
        <dbReference type="ChEBI" id="CHEBI:136412"/>
        <dbReference type="ChEBI" id="CHEBI:157695"/>
        <dbReference type="ChEBI" id="CHEBI:167181"/>
        <dbReference type="EC" id="4.2.99.18"/>
    </reaction>
</comment>
<protein>
    <recommendedName>
        <fullName evidence="10">Endonuclease III</fullName>
        <ecNumber evidence="10">4.2.99.18</ecNumber>
    </recommendedName>
    <alternativeName>
        <fullName evidence="10">DNA-(apurinic or apyrimidinic site) lyase</fullName>
    </alternativeName>
</protein>
<dbReference type="InterPro" id="IPR011257">
    <property type="entry name" value="DNA_glycosylase"/>
</dbReference>
<evidence type="ECO:0000256" key="2">
    <source>
        <dbReference type="ARBA" id="ARBA00022485"/>
    </source>
</evidence>
<dbReference type="Proteomes" id="UP000004208">
    <property type="component" value="Unassembled WGS sequence"/>
</dbReference>
<dbReference type="AlphaFoldDB" id="D7WBD0"/>
<evidence type="ECO:0000313" key="14">
    <source>
        <dbReference type="Proteomes" id="UP000004208"/>
    </source>
</evidence>
<dbReference type="InterPro" id="IPR023170">
    <property type="entry name" value="HhH_base_excis_C"/>
</dbReference>
<dbReference type="GO" id="GO:0046872">
    <property type="term" value="F:metal ion binding"/>
    <property type="evidence" value="ECO:0007669"/>
    <property type="project" value="UniProtKB-KW"/>
</dbReference>
<evidence type="ECO:0000256" key="4">
    <source>
        <dbReference type="ARBA" id="ARBA00022763"/>
    </source>
</evidence>
<dbReference type="InterPro" id="IPR000445">
    <property type="entry name" value="HhH_motif"/>
</dbReference>
<feature type="region of interest" description="Disordered" evidence="11">
    <location>
        <begin position="1"/>
        <end position="36"/>
    </location>
</feature>
<dbReference type="SMART" id="SM00478">
    <property type="entry name" value="ENDO3c"/>
    <property type="match status" value="1"/>
</dbReference>
<comment type="function">
    <text evidence="10">DNA repair enzyme that has both DNA N-glycosylase activity and AP-lyase activity. The DNA N-glycosylase activity releases various damaged pyrimidines from DNA by cleaving the N-glycosidic bond, leaving an AP (apurinic/apyrimidinic) site. The AP-lyase activity cleaves the phosphodiester bond 3' to the AP site by a beta-elimination, leaving a 3'-terminal unsaturated sugar and a product with a terminal 5'-phosphate.</text>
</comment>
<keyword evidence="5 10" id="KW-0378">Hydrolase</keyword>
<dbReference type="GO" id="GO:0006285">
    <property type="term" value="P:base-excision repair, AP site formation"/>
    <property type="evidence" value="ECO:0007669"/>
    <property type="project" value="TreeGrafter"/>
</dbReference>
<keyword evidence="14" id="KW-1185">Reference proteome</keyword>
<dbReference type="RefSeq" id="WP_005287205.1">
    <property type="nucleotide sequence ID" value="NZ_CM000961.1"/>
</dbReference>
<comment type="cofactor">
    <cofactor evidence="10">
        <name>[4Fe-4S] cluster</name>
        <dbReference type="ChEBI" id="CHEBI:49883"/>
    </cofactor>
    <text evidence="10">Binds 1 [4Fe-4S] cluster.</text>
</comment>
<dbReference type="HAMAP" id="MF_00942">
    <property type="entry name" value="Nth"/>
    <property type="match status" value="1"/>
</dbReference>
<dbReference type="InterPro" id="IPR003651">
    <property type="entry name" value="Endonuclease3_FeS-loop_motif"/>
</dbReference>
<reference evidence="13" key="1">
    <citation type="submission" date="2010-06" db="EMBL/GenBank/DDBJ databases">
        <authorList>
            <person name="Muzny D."/>
            <person name="Qin X."/>
            <person name="Buhay C."/>
            <person name="Dugan-Rocha S."/>
            <person name="Ding Y."/>
            <person name="Chen G."/>
            <person name="Hawes A."/>
            <person name="Holder M."/>
            <person name="Jhangiani S."/>
            <person name="Johnson A."/>
            <person name="Khan Z."/>
            <person name="Li Z."/>
            <person name="Liu W."/>
            <person name="Liu X."/>
            <person name="Perez L."/>
            <person name="Shen H."/>
            <person name="Wang Q."/>
            <person name="Watt J."/>
            <person name="Xi L."/>
            <person name="Xin Y."/>
            <person name="Zhou J."/>
            <person name="Deng J."/>
            <person name="Jiang H."/>
            <person name="Liu Y."/>
            <person name="Qu J."/>
            <person name="Song X.-Z."/>
            <person name="Zhang L."/>
            <person name="Villasana D."/>
            <person name="Johnson A."/>
            <person name="Liu J."/>
            <person name="Liyanage D."/>
            <person name="Lorensuhewa L."/>
            <person name="Robinson T."/>
            <person name="Song A."/>
            <person name="Song B.-B."/>
            <person name="Dinh H."/>
            <person name="Thornton R."/>
            <person name="Coyle M."/>
            <person name="Francisco L."/>
            <person name="Jackson L."/>
            <person name="Javaid M."/>
            <person name="Korchina V."/>
            <person name="Kovar C."/>
            <person name="Mata R."/>
            <person name="Mathew T."/>
            <person name="Ngo R."/>
            <person name="Nguyen L."/>
            <person name="Nguyen N."/>
            <person name="Okwuonu G."/>
            <person name="Ongeri F."/>
            <person name="Pham C."/>
            <person name="Simmons D."/>
            <person name="Wilczek-Boney K."/>
            <person name="Hale W."/>
            <person name="Jakkamsetti A."/>
            <person name="Pham P."/>
            <person name="Ruth R."/>
            <person name="San Lucas F."/>
            <person name="Warren J."/>
            <person name="Zhang J."/>
            <person name="Zhao Z."/>
            <person name="Zhou C."/>
            <person name="Zhu D."/>
            <person name="Lee S."/>
            <person name="Bess C."/>
            <person name="Blankenburg K."/>
            <person name="Forbes L."/>
            <person name="Fu Q."/>
            <person name="Gubbala S."/>
            <person name="Hirani K."/>
            <person name="Jayaseelan J.C."/>
            <person name="Lara F."/>
            <person name="Munidasa M."/>
            <person name="Palculict T."/>
            <person name="Patil S."/>
            <person name="Pu L.-L."/>
            <person name="Saada N."/>
            <person name="Tang L."/>
            <person name="Weissenberger G."/>
            <person name="Zhu Y."/>
            <person name="Hemphill L."/>
            <person name="Shang Y."/>
            <person name="Youmans B."/>
            <person name="Ayvaz T."/>
            <person name="Ross M."/>
            <person name="Santibanez J."/>
            <person name="Aqrawi P."/>
            <person name="Gross S."/>
            <person name="Joshi V."/>
            <person name="Fowler G."/>
            <person name="Nazareth L."/>
            <person name="Reid J."/>
            <person name="Worley K."/>
            <person name="Petrosino J."/>
            <person name="Highlander S."/>
            <person name="Gibbs R."/>
        </authorList>
    </citation>
    <scope>NUCLEOTIDE SEQUENCE [LARGE SCALE GENOMIC DNA]</scope>
    <source>
        <strain evidence="13">ATCC 33030</strain>
    </source>
</reference>
<gene>
    <name evidence="10 13" type="primary">nth</name>
    <name evidence="13" type="ORF">HMPREF0291_10419</name>
</gene>
<feature type="binding site" evidence="10">
    <location>
        <position position="224"/>
    </location>
    <ligand>
        <name>[4Fe-4S] cluster</name>
        <dbReference type="ChEBI" id="CHEBI:49883"/>
    </ligand>
</feature>
<dbReference type="SMART" id="SM00525">
    <property type="entry name" value="FES"/>
    <property type="match status" value="1"/>
</dbReference>
<evidence type="ECO:0000256" key="1">
    <source>
        <dbReference type="ARBA" id="ARBA00008343"/>
    </source>
</evidence>
<evidence type="ECO:0000259" key="12">
    <source>
        <dbReference type="SMART" id="SM00478"/>
    </source>
</evidence>
<dbReference type="OrthoDB" id="9800977at2"/>
<evidence type="ECO:0000256" key="10">
    <source>
        <dbReference type="HAMAP-Rule" id="MF_00942"/>
    </source>
</evidence>
<dbReference type="SUPFAM" id="SSF48150">
    <property type="entry name" value="DNA-glycosylase"/>
    <property type="match status" value="1"/>
</dbReference>
<evidence type="ECO:0000256" key="6">
    <source>
        <dbReference type="ARBA" id="ARBA00023004"/>
    </source>
</evidence>
<feature type="domain" description="HhH-GPD" evidence="12">
    <location>
        <begin position="73"/>
        <end position="222"/>
    </location>
</feature>
<feature type="binding site" evidence="10">
    <location>
        <position position="240"/>
    </location>
    <ligand>
        <name>[4Fe-4S] cluster</name>
        <dbReference type="ChEBI" id="CHEBI:49883"/>
    </ligand>
</feature>
<name>D7WBD0_9CORY</name>
<dbReference type="EC" id="4.2.99.18" evidence="10"/>
<accession>D7WBD0</accession>
<proteinExistence type="inferred from homology"/>
<dbReference type="GO" id="GO:0051539">
    <property type="term" value="F:4 iron, 4 sulfur cluster binding"/>
    <property type="evidence" value="ECO:0007669"/>
    <property type="project" value="UniProtKB-UniRule"/>
</dbReference>
<dbReference type="GO" id="GO:0019104">
    <property type="term" value="F:DNA N-glycosylase activity"/>
    <property type="evidence" value="ECO:0007669"/>
    <property type="project" value="UniProtKB-UniRule"/>
</dbReference>
<dbReference type="Gene3D" id="1.10.1670.10">
    <property type="entry name" value="Helix-hairpin-Helix base-excision DNA repair enzymes (C-terminal)"/>
    <property type="match status" value="1"/>
</dbReference>
<evidence type="ECO:0000256" key="11">
    <source>
        <dbReference type="SAM" id="MobiDB-lite"/>
    </source>
</evidence>
<keyword evidence="9 10" id="KW-0326">Glycosidase</keyword>
<dbReference type="PANTHER" id="PTHR10359">
    <property type="entry name" value="A/G-SPECIFIC ADENINE GLYCOSYLASE/ENDONUCLEASE III"/>
    <property type="match status" value="1"/>
</dbReference>
<dbReference type="InterPro" id="IPR003265">
    <property type="entry name" value="HhH-GPD_domain"/>
</dbReference>
<keyword evidence="6 10" id="KW-0408">Iron</keyword>
<keyword evidence="3 10" id="KW-0479">Metal-binding</keyword>
<evidence type="ECO:0000256" key="7">
    <source>
        <dbReference type="ARBA" id="ARBA00023014"/>
    </source>
</evidence>
<feature type="binding site" evidence="10">
    <location>
        <position position="231"/>
    </location>
    <ligand>
        <name>[4Fe-4S] cluster</name>
        <dbReference type="ChEBI" id="CHEBI:49883"/>
    </ligand>
</feature>
<evidence type="ECO:0000313" key="13">
    <source>
        <dbReference type="EMBL" id="EFK55161.1"/>
    </source>
</evidence>
<keyword evidence="8 10" id="KW-0234">DNA repair</keyword>
<keyword evidence="2 10" id="KW-0004">4Fe-4S</keyword>
<keyword evidence="10" id="KW-0238">DNA-binding</keyword>
<keyword evidence="13" id="KW-0540">Nuclease</keyword>
<dbReference type="eggNOG" id="COG0177">
    <property type="taxonomic scope" value="Bacteria"/>
</dbReference>
<organism evidence="13 14">
    <name type="scientific">Corynebacterium genitalium ATCC 33030</name>
    <dbReference type="NCBI Taxonomy" id="585529"/>
    <lineage>
        <taxon>Bacteria</taxon>
        <taxon>Bacillati</taxon>
        <taxon>Actinomycetota</taxon>
        <taxon>Actinomycetes</taxon>
        <taxon>Mycobacteriales</taxon>
        <taxon>Corynebacteriaceae</taxon>
        <taxon>Corynebacterium</taxon>
    </lineage>
</organism>
<dbReference type="InterPro" id="IPR005759">
    <property type="entry name" value="Nth"/>
</dbReference>
<evidence type="ECO:0000256" key="5">
    <source>
        <dbReference type="ARBA" id="ARBA00022801"/>
    </source>
</evidence>
<feature type="compositionally biased region" description="Low complexity" evidence="11">
    <location>
        <begin position="1"/>
        <end position="13"/>
    </location>
</feature>
<keyword evidence="4 10" id="KW-0227">DNA damage</keyword>
<evidence type="ECO:0000256" key="8">
    <source>
        <dbReference type="ARBA" id="ARBA00023204"/>
    </source>
</evidence>
<dbReference type="Pfam" id="PF00633">
    <property type="entry name" value="HHH"/>
    <property type="match status" value="1"/>
</dbReference>
<dbReference type="STRING" id="585529.HMPREF0291_10419"/>
<dbReference type="PANTHER" id="PTHR10359:SF18">
    <property type="entry name" value="ENDONUCLEASE III"/>
    <property type="match status" value="1"/>
</dbReference>
<sequence length="275" mass="29912">MSAPDAAGSPAGSVTPVRFRRPGVHPASKGTETELGRTRRARRINRTLAATYPDAHAELDFTNPLELLIATVLSAQTTDVRVNSVTPELFRRYPDAASYAAANVDEIAEIIRPTGFFRAKAGHLKGIGEALVDKHGGDVPTAIEDLVKLPGVGRKTAHVVRGNAFGMPGLTVDTHFQRLVHRMMLIDASITDPVAIEHAIASVIEKREWTMFSHRIIFHGRRVCHARKPACGACPVAFDCPSFGTGPVEWDEAEKLVTGPEREHILDMMGRGESE</sequence>
<dbReference type="Pfam" id="PF10576">
    <property type="entry name" value="EndIII_4Fe-2S"/>
    <property type="match status" value="1"/>
</dbReference>
<keyword evidence="7 10" id="KW-0411">Iron-sulfur</keyword>
<dbReference type="EMBL" id="ACLJ02000001">
    <property type="protein sequence ID" value="EFK55161.1"/>
    <property type="molecule type" value="Genomic_DNA"/>
</dbReference>
<evidence type="ECO:0000256" key="9">
    <source>
        <dbReference type="ARBA" id="ARBA00023295"/>
    </source>
</evidence>
<dbReference type="InterPro" id="IPR004035">
    <property type="entry name" value="Endouclease-III_FeS-bd_BS"/>
</dbReference>
<dbReference type="PROSITE" id="PS00764">
    <property type="entry name" value="ENDONUCLEASE_III_1"/>
    <property type="match status" value="1"/>
</dbReference>
<dbReference type="NCBIfam" id="TIGR01083">
    <property type="entry name" value="nth"/>
    <property type="match status" value="1"/>
</dbReference>
<keyword evidence="13" id="KW-0255">Endonuclease</keyword>
<evidence type="ECO:0000256" key="3">
    <source>
        <dbReference type="ARBA" id="ARBA00022723"/>
    </source>
</evidence>
<keyword evidence="10 13" id="KW-0456">Lyase</keyword>
<feature type="binding site" evidence="10">
    <location>
        <position position="234"/>
    </location>
    <ligand>
        <name>[4Fe-4S] cluster</name>
        <dbReference type="ChEBI" id="CHEBI:49883"/>
    </ligand>
</feature>
<comment type="similarity">
    <text evidence="1 10">Belongs to the Nth/MutY family.</text>
</comment>
<dbReference type="GO" id="GO:0003677">
    <property type="term" value="F:DNA binding"/>
    <property type="evidence" value="ECO:0007669"/>
    <property type="project" value="UniProtKB-UniRule"/>
</dbReference>
<dbReference type="FunFam" id="1.10.340.30:FF:000001">
    <property type="entry name" value="Endonuclease III"/>
    <property type="match status" value="1"/>
</dbReference>
<dbReference type="Gene3D" id="1.10.340.30">
    <property type="entry name" value="Hypothetical protein, domain 2"/>
    <property type="match status" value="1"/>
</dbReference>
<dbReference type="HOGENOM" id="CLU_012862_3_3_11"/>
<dbReference type="Pfam" id="PF00730">
    <property type="entry name" value="HhH-GPD"/>
    <property type="match status" value="1"/>
</dbReference>
<dbReference type="GO" id="GO:0140078">
    <property type="term" value="F:class I DNA-(apurinic or apyrimidinic site) endonuclease activity"/>
    <property type="evidence" value="ECO:0007669"/>
    <property type="project" value="UniProtKB-EC"/>
</dbReference>
<comment type="caution">
    <text evidence="13">The sequence shown here is derived from an EMBL/GenBank/DDBJ whole genome shotgun (WGS) entry which is preliminary data.</text>
</comment>
<dbReference type="CDD" id="cd00056">
    <property type="entry name" value="ENDO3c"/>
    <property type="match status" value="1"/>
</dbReference>